<keyword evidence="2" id="KW-0812">Transmembrane</keyword>
<evidence type="ECO:0000313" key="5">
    <source>
        <dbReference type="Proteomes" id="UP000321245"/>
    </source>
</evidence>
<sequence>MNKRLKNIMWGGLFSILSFSNLFAAENQSDVSFFSENNTSSTNPGGHDSDDDPVDTTPIDSYTVVLLMLAIIAGYYGRNKLIKSNH</sequence>
<feature type="chain" id="PRO_5022018635" evidence="3">
    <location>
        <begin position="25"/>
        <end position="86"/>
    </location>
</feature>
<evidence type="ECO:0000256" key="3">
    <source>
        <dbReference type="SAM" id="SignalP"/>
    </source>
</evidence>
<dbReference type="OrthoDB" id="1454622at2"/>
<feature type="region of interest" description="Disordered" evidence="1">
    <location>
        <begin position="34"/>
        <end position="56"/>
    </location>
</feature>
<protein>
    <submittedName>
        <fullName evidence="4">Uncharacterized protein</fullName>
    </submittedName>
</protein>
<feature type="transmembrane region" description="Helical" evidence="2">
    <location>
        <begin position="59"/>
        <end position="77"/>
    </location>
</feature>
<dbReference type="EMBL" id="BJXC01000001">
    <property type="protein sequence ID" value="GEM50305.1"/>
    <property type="molecule type" value="Genomic_DNA"/>
</dbReference>
<comment type="caution">
    <text evidence="4">The sequence shown here is derived from an EMBL/GenBank/DDBJ whole genome shotgun (WGS) entry which is preliminary data.</text>
</comment>
<keyword evidence="3" id="KW-0732">Signal</keyword>
<gene>
    <name evidence="4" type="ORF">EB1_00950</name>
</gene>
<evidence type="ECO:0000313" key="4">
    <source>
        <dbReference type="EMBL" id="GEM50305.1"/>
    </source>
</evidence>
<proteinExistence type="predicted"/>
<dbReference type="RefSeq" id="WP_026357320.1">
    <property type="nucleotide sequence ID" value="NZ_BJXC01000001.1"/>
</dbReference>
<evidence type="ECO:0000256" key="2">
    <source>
        <dbReference type="SAM" id="Phobius"/>
    </source>
</evidence>
<keyword evidence="2" id="KW-1133">Transmembrane helix</keyword>
<feature type="signal peptide" evidence="3">
    <location>
        <begin position="1"/>
        <end position="24"/>
    </location>
</feature>
<accession>A0A511NBW5</accession>
<dbReference type="GeneID" id="84648399"/>
<feature type="compositionally biased region" description="Low complexity" evidence="1">
    <location>
        <begin position="34"/>
        <end position="43"/>
    </location>
</feature>
<evidence type="ECO:0000256" key="1">
    <source>
        <dbReference type="SAM" id="MobiDB-lite"/>
    </source>
</evidence>
<keyword evidence="2" id="KW-0472">Membrane</keyword>
<dbReference type="STRING" id="1218108.GCA_000382425_00094"/>
<keyword evidence="5" id="KW-1185">Reference proteome</keyword>
<organism evidence="4 5">
    <name type="scientific">Empedobacter brevis NBRC 14943 = ATCC 43319</name>
    <dbReference type="NCBI Taxonomy" id="1218108"/>
    <lineage>
        <taxon>Bacteria</taxon>
        <taxon>Pseudomonadati</taxon>
        <taxon>Bacteroidota</taxon>
        <taxon>Flavobacteriia</taxon>
        <taxon>Flavobacteriales</taxon>
        <taxon>Weeksellaceae</taxon>
        <taxon>Empedobacter</taxon>
    </lineage>
</organism>
<dbReference type="AlphaFoldDB" id="A0A511NBW5"/>
<reference evidence="4 5" key="1">
    <citation type="submission" date="2019-07" db="EMBL/GenBank/DDBJ databases">
        <title>Whole genome shotgun sequence of Empedobacter brevis NBRC 14943.</title>
        <authorList>
            <person name="Hosoyama A."/>
            <person name="Uohara A."/>
            <person name="Ohji S."/>
            <person name="Ichikawa N."/>
        </authorList>
    </citation>
    <scope>NUCLEOTIDE SEQUENCE [LARGE SCALE GENOMIC DNA]</scope>
    <source>
        <strain evidence="4 5">NBRC 14943</strain>
    </source>
</reference>
<name>A0A511NBW5_9FLAO</name>
<dbReference type="Proteomes" id="UP000321245">
    <property type="component" value="Unassembled WGS sequence"/>
</dbReference>